<dbReference type="EMBL" id="CP022932">
    <property type="protein sequence ID" value="ASV33211.1"/>
    <property type="molecule type" value="Genomic_DNA"/>
</dbReference>
<dbReference type="GO" id="GO:0003676">
    <property type="term" value="F:nucleic acid binding"/>
    <property type="evidence" value="ECO:0007669"/>
    <property type="project" value="InterPro"/>
</dbReference>
<dbReference type="Gene3D" id="3.30.420.10">
    <property type="entry name" value="Ribonuclease H-like superfamily/Ribonuclease H"/>
    <property type="match status" value="1"/>
</dbReference>
<dbReference type="AlphaFoldDB" id="A0AAC9VK14"/>
<dbReference type="GO" id="GO:0015074">
    <property type="term" value="P:DNA integration"/>
    <property type="evidence" value="ECO:0007669"/>
    <property type="project" value="InterPro"/>
</dbReference>
<dbReference type="PANTHER" id="PTHR46889">
    <property type="entry name" value="TRANSPOSASE INSF FOR INSERTION SEQUENCE IS3B-RELATED"/>
    <property type="match status" value="1"/>
</dbReference>
<dbReference type="PANTHER" id="PTHR46889:SF4">
    <property type="entry name" value="TRANSPOSASE INSO FOR INSERTION SEQUENCE ELEMENT IS911B-RELATED"/>
    <property type="match status" value="1"/>
</dbReference>
<name>A0AAC9VK14_9ENTR</name>
<reference evidence="2" key="1">
    <citation type="submission" date="2017-08" db="EMBL/GenBank/DDBJ databases">
        <title>Genome sequence of Candidatus Hamiltonella defensa from Acyrthosiphon pisum strain MI47.</title>
        <authorList>
            <person name="Patel V.A."/>
            <person name="Chevignon G."/>
            <person name="Russell J.A."/>
            <person name="Oliver K.M."/>
        </authorList>
    </citation>
    <scope>NUCLEOTIDE SEQUENCE</scope>
    <source>
        <strain evidence="2">MI47</strain>
    </source>
</reference>
<dbReference type="InterPro" id="IPR036397">
    <property type="entry name" value="RNaseH_sf"/>
</dbReference>
<dbReference type="SUPFAM" id="SSF53098">
    <property type="entry name" value="Ribonuclease H-like"/>
    <property type="match status" value="1"/>
</dbReference>
<dbReference type="PROSITE" id="PS50994">
    <property type="entry name" value="INTEGRASE"/>
    <property type="match status" value="1"/>
</dbReference>
<organism evidence="2 3">
    <name type="scientific">Candidatus Williamhamiltonella defendens</name>
    <dbReference type="NCBI Taxonomy" id="138072"/>
    <lineage>
        <taxon>Bacteria</taxon>
        <taxon>Pseudomonadati</taxon>
        <taxon>Pseudomonadota</taxon>
        <taxon>Gammaproteobacteria</taxon>
        <taxon>Enterobacterales</taxon>
        <taxon>Enterobacteriaceae</taxon>
        <taxon>aphid secondary symbionts</taxon>
        <taxon>Candidatus Williamhamiltonella</taxon>
    </lineage>
</organism>
<dbReference type="InterPro" id="IPR012337">
    <property type="entry name" value="RNaseH-like_sf"/>
</dbReference>
<evidence type="ECO:0000259" key="1">
    <source>
        <dbReference type="PROSITE" id="PS50994"/>
    </source>
</evidence>
<evidence type="ECO:0000313" key="3">
    <source>
        <dbReference type="Proteomes" id="UP000792865"/>
    </source>
</evidence>
<dbReference type="Pfam" id="PF00665">
    <property type="entry name" value="rve"/>
    <property type="match status" value="1"/>
</dbReference>
<protein>
    <recommendedName>
        <fullName evidence="1">Integrase catalytic domain-containing protein</fullName>
    </recommendedName>
</protein>
<dbReference type="InterPro" id="IPR050900">
    <property type="entry name" value="Transposase_IS3/IS150/IS904"/>
</dbReference>
<dbReference type="InterPro" id="IPR001584">
    <property type="entry name" value="Integrase_cat-core"/>
</dbReference>
<feature type="domain" description="Integrase catalytic" evidence="1">
    <location>
        <begin position="15"/>
        <end position="126"/>
    </location>
</feature>
<sequence>MTIRLPRICWTGNLTVNTPSKVWTTDITYIRTYQGWQYLAIVMDLYSRQIVGCALAGHICGLSSVSEMAYCRRKPDRGLIHHSDRGSQYTSSEYRQHLSVMGMRASYSGKKASAGITPPQSASSAV</sequence>
<accession>A0AAC9VK14</accession>
<proteinExistence type="predicted"/>
<gene>
    <name evidence="2" type="ORF">CJJ18_02970</name>
</gene>
<evidence type="ECO:0000313" key="2">
    <source>
        <dbReference type="EMBL" id="ASV33211.1"/>
    </source>
</evidence>
<dbReference type="Proteomes" id="UP000792865">
    <property type="component" value="Chromosome"/>
</dbReference>